<accession>A0ABR2LYQ1</accession>
<keyword evidence="3" id="KW-1185">Reference proteome</keyword>
<feature type="region of interest" description="Disordered" evidence="1">
    <location>
        <begin position="143"/>
        <end position="167"/>
    </location>
</feature>
<comment type="caution">
    <text evidence="2">The sequence shown here is derived from an EMBL/GenBank/DDBJ whole genome shotgun (WGS) entry which is preliminary data.</text>
</comment>
<sequence>MGKKRKDKGLAAVAVKIVPSPTVPSKPLPTSEAHDSPDETSSSTRHSISSKAAMDVLLTSDQEENSSNQSCPEDVCRNAAEKNPEITTTLKPLNPATLNHLAKPFMPGSVDAIMQICAADPIRLPPNDEPLDNLLPDPLVQQPAKVSPPNIDANNDVESNEDENHENISDAEQIQDQANTMEKIKQDNIFYAKNKPSKMITRLVTVSSKKAKTIEDYLADDDRRSRSLSRKSRKKNKQKKSEFHSDAARASPTHQ</sequence>
<feature type="compositionally biased region" description="Basic and acidic residues" evidence="1">
    <location>
        <begin position="212"/>
        <end position="225"/>
    </location>
</feature>
<feature type="compositionally biased region" description="Low complexity" evidence="1">
    <location>
        <begin position="41"/>
        <end position="50"/>
    </location>
</feature>
<reference evidence="2 3" key="1">
    <citation type="journal article" date="2022" name="Nat. Plants">
        <title>Genomes of leafy and leafless Platanthera orchids illuminate the evolution of mycoheterotrophy.</title>
        <authorList>
            <person name="Li M.H."/>
            <person name="Liu K.W."/>
            <person name="Li Z."/>
            <person name="Lu H.C."/>
            <person name="Ye Q.L."/>
            <person name="Zhang D."/>
            <person name="Wang J.Y."/>
            <person name="Li Y.F."/>
            <person name="Zhong Z.M."/>
            <person name="Liu X."/>
            <person name="Yu X."/>
            <person name="Liu D.K."/>
            <person name="Tu X.D."/>
            <person name="Liu B."/>
            <person name="Hao Y."/>
            <person name="Liao X.Y."/>
            <person name="Jiang Y.T."/>
            <person name="Sun W.H."/>
            <person name="Chen J."/>
            <person name="Chen Y.Q."/>
            <person name="Ai Y."/>
            <person name="Zhai J.W."/>
            <person name="Wu S.S."/>
            <person name="Zhou Z."/>
            <person name="Hsiao Y.Y."/>
            <person name="Wu W.L."/>
            <person name="Chen Y.Y."/>
            <person name="Lin Y.F."/>
            <person name="Hsu J.L."/>
            <person name="Li C.Y."/>
            <person name="Wang Z.W."/>
            <person name="Zhao X."/>
            <person name="Zhong W.Y."/>
            <person name="Ma X.K."/>
            <person name="Ma L."/>
            <person name="Huang J."/>
            <person name="Chen G.Z."/>
            <person name="Huang M.Z."/>
            <person name="Huang L."/>
            <person name="Peng D.H."/>
            <person name="Luo Y.B."/>
            <person name="Zou S.Q."/>
            <person name="Chen S.P."/>
            <person name="Lan S."/>
            <person name="Tsai W.C."/>
            <person name="Van de Peer Y."/>
            <person name="Liu Z.J."/>
        </authorList>
    </citation>
    <scope>NUCLEOTIDE SEQUENCE [LARGE SCALE GENOMIC DNA]</scope>
    <source>
        <strain evidence="2">Lor288</strain>
    </source>
</reference>
<dbReference type="Proteomes" id="UP001412067">
    <property type="component" value="Unassembled WGS sequence"/>
</dbReference>
<organism evidence="2 3">
    <name type="scientific">Platanthera guangdongensis</name>
    <dbReference type="NCBI Taxonomy" id="2320717"/>
    <lineage>
        <taxon>Eukaryota</taxon>
        <taxon>Viridiplantae</taxon>
        <taxon>Streptophyta</taxon>
        <taxon>Embryophyta</taxon>
        <taxon>Tracheophyta</taxon>
        <taxon>Spermatophyta</taxon>
        <taxon>Magnoliopsida</taxon>
        <taxon>Liliopsida</taxon>
        <taxon>Asparagales</taxon>
        <taxon>Orchidaceae</taxon>
        <taxon>Orchidoideae</taxon>
        <taxon>Orchideae</taxon>
        <taxon>Orchidinae</taxon>
        <taxon>Platanthera</taxon>
    </lineage>
</organism>
<evidence type="ECO:0000313" key="3">
    <source>
        <dbReference type="Proteomes" id="UP001412067"/>
    </source>
</evidence>
<proteinExistence type="predicted"/>
<gene>
    <name evidence="2" type="ORF">KSP40_PGU002639</name>
</gene>
<protein>
    <submittedName>
        <fullName evidence="2">Uncharacterized protein</fullName>
    </submittedName>
</protein>
<evidence type="ECO:0000256" key="1">
    <source>
        <dbReference type="SAM" id="MobiDB-lite"/>
    </source>
</evidence>
<dbReference type="EMBL" id="JBBWWR010000013">
    <property type="protein sequence ID" value="KAK8955309.1"/>
    <property type="molecule type" value="Genomic_DNA"/>
</dbReference>
<feature type="region of interest" description="Disordered" evidence="1">
    <location>
        <begin position="211"/>
        <end position="255"/>
    </location>
</feature>
<feature type="region of interest" description="Disordered" evidence="1">
    <location>
        <begin position="1"/>
        <end position="74"/>
    </location>
</feature>
<name>A0ABR2LYQ1_9ASPA</name>
<evidence type="ECO:0000313" key="2">
    <source>
        <dbReference type="EMBL" id="KAK8955309.1"/>
    </source>
</evidence>
<feature type="compositionally biased region" description="Basic residues" evidence="1">
    <location>
        <begin position="226"/>
        <end position="238"/>
    </location>
</feature>